<dbReference type="EMBL" id="AAMD01000351">
    <property type="protein sequence ID" value="EAU61727.1"/>
    <property type="molecule type" value="Genomic_DNA"/>
</dbReference>
<evidence type="ECO:0000313" key="3">
    <source>
        <dbReference type="Proteomes" id="UP000032702"/>
    </source>
</evidence>
<reference evidence="2 3" key="1">
    <citation type="submission" date="2006-04" db="EMBL/GenBank/DDBJ databases">
        <authorList>
            <person name="Nierman W.C."/>
        </authorList>
    </citation>
    <scope>NUCLEOTIDE SEQUENCE [LARGE SCALE GENOMIC DNA]</scope>
    <source>
        <strain evidence="2 3">DW4/3-1</strain>
    </source>
</reference>
<evidence type="ECO:0000256" key="1">
    <source>
        <dbReference type="SAM" id="MobiDB-lite"/>
    </source>
</evidence>
<feature type="region of interest" description="Disordered" evidence="1">
    <location>
        <begin position="532"/>
        <end position="556"/>
    </location>
</feature>
<protein>
    <submittedName>
        <fullName evidence="2">Adventurous gliding motility protein V</fullName>
    </submittedName>
</protein>
<gene>
    <name evidence="2" type="ORF">STIAU_5366</name>
</gene>
<organism evidence="2 3">
    <name type="scientific">Stigmatella aurantiaca (strain DW4/3-1)</name>
    <dbReference type="NCBI Taxonomy" id="378806"/>
    <lineage>
        <taxon>Bacteria</taxon>
        <taxon>Pseudomonadati</taxon>
        <taxon>Myxococcota</taxon>
        <taxon>Myxococcia</taxon>
        <taxon>Myxococcales</taxon>
        <taxon>Cystobacterineae</taxon>
        <taxon>Archangiaceae</taxon>
        <taxon>Stigmatella</taxon>
    </lineage>
</organism>
<evidence type="ECO:0000313" key="2">
    <source>
        <dbReference type="EMBL" id="EAU61727.1"/>
    </source>
</evidence>
<feature type="region of interest" description="Disordered" evidence="1">
    <location>
        <begin position="615"/>
        <end position="639"/>
    </location>
</feature>
<dbReference type="AlphaFoldDB" id="Q08ML8"/>
<dbReference type="Proteomes" id="UP000032702">
    <property type="component" value="Unassembled WGS sequence"/>
</dbReference>
<proteinExistence type="predicted"/>
<comment type="caution">
    <text evidence="2">The sequence shown here is derived from an EMBL/GenBank/DDBJ whole genome shotgun (WGS) entry which is preliminary data.</text>
</comment>
<sequence>MLQFFGELSGAAQVAQLLIQGKRLLLAACLLPGLRGSRRLAQQLQPPCPPSRLLLLLGTGQLPLRQRLGLFIQLEPLHEVEGLGRRQGAENLNGFTALARGGQEGRRAQPVPTLHERLHLEGPDAVGSHDVPGPLVRLTGLGELVGSLVSEGRLIELARPLVQTGHVLEVALGDVVLHQQFVCPCLLQRGSNLIRRQTRHEAAGRVQILPLERRAQGALEIATGLEEARGLHEGVVALVQPSRIAGSAHGLKLLGLLGPISRQFRHRAALGALTSIGTLGTLGTRPALGTVPALSSLRTLGALGTRPALGTVPALSSLGTIPAFPFRARSRLFLLWTRLAAADGKRRLGTFAISRGAPHLPHEEHHIQVGRVLLTGRIHGRRRRRTLSRGSCPFGRGRSLGGSPFPFGGSGCLGRCLDSRRSLGGGGCPLTCRRRASLRRGRLWLALHAQQRRDEPTPRVEVQILQRLHAHGAQGTDDGLERPLLRGQIALGERLFQDAQLRNDPLSRASKTGLLPATAPARPIPTATAALPATKTSGPITTRTLARPTTPRSTTARPTASILLRHVSLPLERVAKVRRHREPERSRGDQIAGRYLEAHREVAQTRVVLHSRSREHQNVGVRQEQLGRKQGVTHSSAGVDPGALHLLVVREAHQMHPGHGSRNQIRKVAGGRAPGVTDIIGPRPVGSAHQEHAQRQAVSDVEAHLHLSHLPRREWPLPLFRRRVDDEGGPSLHGEVEAALDLIERHGRPVLHRIGVRSGLLGARKRWRGQHGEEDEGGESFHADRDVIALEATRAEKATRATPIPGPPALKTFRSASLAGLLEDERIGDDHHAAALGLGELPGPHAARHAALQFRVARGGLGHVGGDHPSLGVDDELHRHLAAQLRVLGQLAFVAEPDLAAVALDDLADELLVQRAHDHGLRRGDADIHALLASERTYTGAIAGGAT</sequence>
<accession>Q08ML8</accession>
<feature type="non-terminal residue" evidence="2">
    <location>
        <position position="947"/>
    </location>
</feature>
<name>Q08ML8_STIAD</name>